<reference evidence="3" key="1">
    <citation type="journal article" date="2018" name="Nat. Microbiol.">
        <title>Leveraging single-cell genomics to expand the fungal tree of life.</title>
        <authorList>
            <person name="Ahrendt S.R."/>
            <person name="Quandt C.A."/>
            <person name="Ciobanu D."/>
            <person name="Clum A."/>
            <person name="Salamov A."/>
            <person name="Andreopoulos B."/>
            <person name="Cheng J.F."/>
            <person name="Woyke T."/>
            <person name="Pelin A."/>
            <person name="Henrissat B."/>
            <person name="Reynolds N.K."/>
            <person name="Benny G.L."/>
            <person name="Smith M.E."/>
            <person name="James T.Y."/>
            <person name="Grigoriev I.V."/>
        </authorList>
    </citation>
    <scope>NUCLEOTIDE SEQUENCE [LARGE SCALE GENOMIC DNA]</scope>
    <source>
        <strain evidence="3">RSA 468</strain>
    </source>
</reference>
<dbReference type="GO" id="GO:0019901">
    <property type="term" value="F:protein kinase binding"/>
    <property type="evidence" value="ECO:0007669"/>
    <property type="project" value="InterPro"/>
</dbReference>
<dbReference type="Pfam" id="PF08613">
    <property type="entry name" value="Cyclin"/>
    <property type="match status" value="1"/>
</dbReference>
<dbReference type="EMBL" id="ML002818">
    <property type="protein sequence ID" value="RKP35658.1"/>
    <property type="molecule type" value="Genomic_DNA"/>
</dbReference>
<name>A0A4P9ZR75_9FUNG</name>
<dbReference type="CDD" id="cd20558">
    <property type="entry name" value="CYCLIN_ScPCL7-like"/>
    <property type="match status" value="1"/>
</dbReference>
<keyword evidence="3" id="KW-1185">Reference proteome</keyword>
<dbReference type="PANTHER" id="PTHR15615">
    <property type="match status" value="1"/>
</dbReference>
<dbReference type="Gene3D" id="1.10.472.10">
    <property type="entry name" value="Cyclin-like"/>
    <property type="match status" value="1"/>
</dbReference>
<dbReference type="InterPro" id="IPR013922">
    <property type="entry name" value="Cyclin_PHO80-like"/>
</dbReference>
<dbReference type="STRING" id="215637.A0A4P9ZR75"/>
<dbReference type="InterPro" id="IPR012389">
    <property type="entry name" value="Cyclin_P/U"/>
</dbReference>
<dbReference type="SUPFAM" id="SSF47954">
    <property type="entry name" value="Cyclin-like"/>
    <property type="match status" value="1"/>
</dbReference>
<dbReference type="GO" id="GO:0016538">
    <property type="term" value="F:cyclin-dependent protein serine/threonine kinase regulator activity"/>
    <property type="evidence" value="ECO:0007669"/>
    <property type="project" value="TreeGrafter"/>
</dbReference>
<dbReference type="InterPro" id="IPR036915">
    <property type="entry name" value="Cyclin-like_sf"/>
</dbReference>
<organism evidence="2 3">
    <name type="scientific">Dimargaris cristalligena</name>
    <dbReference type="NCBI Taxonomy" id="215637"/>
    <lineage>
        <taxon>Eukaryota</taxon>
        <taxon>Fungi</taxon>
        <taxon>Fungi incertae sedis</taxon>
        <taxon>Zoopagomycota</taxon>
        <taxon>Kickxellomycotina</taxon>
        <taxon>Dimargaritomycetes</taxon>
        <taxon>Dimargaritales</taxon>
        <taxon>Dimargaritaceae</taxon>
        <taxon>Dimargaris</taxon>
    </lineage>
</organism>
<dbReference type="AlphaFoldDB" id="A0A4P9ZR75"/>
<feature type="non-terminal residue" evidence="2">
    <location>
        <position position="1"/>
    </location>
</feature>
<keyword evidence="1" id="KW-0195">Cyclin</keyword>
<accession>A0A4P9ZR75</accession>
<sequence>TLASNYYEINSTDLIRLVAGMLDQLIAVNDRIPFERDHLTRFHSRTAPNISVVDYLTRIVRYTRLENSCLLLILVYIDWAPGTMPVFHISSLTVHRFLITAVTISAKAICDYYCTNTHYARVGGVSIQEMNSLEIELLNYLRWRVTAPFEVLQQYYMSLVARHPEYQL</sequence>
<evidence type="ECO:0000313" key="3">
    <source>
        <dbReference type="Proteomes" id="UP000268162"/>
    </source>
</evidence>
<proteinExistence type="predicted"/>
<protein>
    <submittedName>
        <fullName evidence="2">Cyclin-domain-containing protein</fullName>
    </submittedName>
</protein>
<dbReference type="PANTHER" id="PTHR15615:SF117">
    <property type="entry name" value="PHO85 CYCLIN PHO80"/>
    <property type="match status" value="1"/>
</dbReference>
<dbReference type="GO" id="GO:0000307">
    <property type="term" value="C:cyclin-dependent protein kinase holoenzyme complex"/>
    <property type="evidence" value="ECO:0007669"/>
    <property type="project" value="TreeGrafter"/>
</dbReference>
<feature type="non-terminal residue" evidence="2">
    <location>
        <position position="168"/>
    </location>
</feature>
<dbReference type="PIRSF" id="PIRSF027110">
    <property type="entry name" value="PREG"/>
    <property type="match status" value="1"/>
</dbReference>
<evidence type="ECO:0000313" key="2">
    <source>
        <dbReference type="EMBL" id="RKP35658.1"/>
    </source>
</evidence>
<evidence type="ECO:0000256" key="1">
    <source>
        <dbReference type="ARBA" id="ARBA00023127"/>
    </source>
</evidence>
<dbReference type="GO" id="GO:0005634">
    <property type="term" value="C:nucleus"/>
    <property type="evidence" value="ECO:0007669"/>
    <property type="project" value="TreeGrafter"/>
</dbReference>
<gene>
    <name evidence="2" type="ORF">BJ085DRAFT_13097</name>
</gene>
<dbReference type="Proteomes" id="UP000268162">
    <property type="component" value="Unassembled WGS sequence"/>
</dbReference>